<dbReference type="InterPro" id="IPR051678">
    <property type="entry name" value="AGP_Transferase"/>
</dbReference>
<dbReference type="GeneID" id="63715152"/>
<organism evidence="3 4">
    <name type="scientific">Drechmeria coniospora</name>
    <name type="common">Nematophagous fungus</name>
    <name type="synonym">Meria coniospora</name>
    <dbReference type="NCBI Taxonomy" id="98403"/>
    <lineage>
        <taxon>Eukaryota</taxon>
        <taxon>Fungi</taxon>
        <taxon>Dikarya</taxon>
        <taxon>Ascomycota</taxon>
        <taxon>Pezizomycotina</taxon>
        <taxon>Sordariomycetes</taxon>
        <taxon>Hypocreomycetidae</taxon>
        <taxon>Hypocreales</taxon>
        <taxon>Ophiocordycipitaceae</taxon>
        <taxon>Drechmeria</taxon>
    </lineage>
</organism>
<feature type="domain" description="Aminoglycoside phosphotransferase" evidence="2">
    <location>
        <begin position="22"/>
        <end position="224"/>
    </location>
</feature>
<keyword evidence="1" id="KW-0812">Transmembrane</keyword>
<comment type="caution">
    <text evidence="3">The sequence shown here is derived from an EMBL/GenBank/DDBJ whole genome shotgun (WGS) entry which is preliminary data.</text>
</comment>
<dbReference type="RefSeq" id="XP_040660719.1">
    <property type="nucleotide sequence ID" value="XM_040799836.1"/>
</dbReference>
<dbReference type="InParanoid" id="A0A151GW75"/>
<keyword evidence="4" id="KW-1185">Reference proteome</keyword>
<feature type="transmembrane region" description="Helical" evidence="1">
    <location>
        <begin position="359"/>
        <end position="379"/>
    </location>
</feature>
<protein>
    <submittedName>
        <fullName evidence="3">Phosphotransferase enzyme family protein</fullName>
    </submittedName>
</protein>
<evidence type="ECO:0000256" key="1">
    <source>
        <dbReference type="SAM" id="Phobius"/>
    </source>
</evidence>
<dbReference type="Gene3D" id="3.90.1200.10">
    <property type="match status" value="1"/>
</dbReference>
<sequence>MMYVFVSPGTCGQLTGASLIAEKTSIPIPRIIAYSLDQSADPLSTYIILEYVAGDRLSADRLKSATQMQKGNLYKSLAEMYIQLRRLEFPSIGRLVRRDGGFEVDRQVVTIDTNCLQVEGLDPFATQSSYHADRSTLNSANKYVDMRLQISSNAFFKSRTNIEHGMGASVLYHFHRFCQHARTWTDSTLDQGPFVLVHGDLGPQNLMVNETLDVVAVLDWEWSRVLYLLTALSDFLRVVKDQELRTFGNDTLCSEWTIRKDDAGPLVANALENWTDIDWFAYRYLSQGRDDELVERIEAFMEADPIRGFIVQMKEDDANAYEQELRQLELETWQASAGFGNDTKDSDIFLSWKTMALRAVHSTSMAALASLVVLGAFLVGRGWRLSPTL</sequence>
<proteinExistence type="predicted"/>
<accession>A0A151GW75</accession>
<dbReference type="EMBL" id="LAYC01000001">
    <property type="protein sequence ID" value="KYK61367.1"/>
    <property type="molecule type" value="Genomic_DNA"/>
</dbReference>
<dbReference type="InterPro" id="IPR011009">
    <property type="entry name" value="Kinase-like_dom_sf"/>
</dbReference>
<dbReference type="PANTHER" id="PTHR21310:SF37">
    <property type="entry name" value="AMINOGLYCOSIDE PHOSPHOTRANSFERASE DOMAIN-CONTAINING PROTEIN"/>
    <property type="match status" value="1"/>
</dbReference>
<dbReference type="Pfam" id="PF01636">
    <property type="entry name" value="APH"/>
    <property type="match status" value="1"/>
</dbReference>
<dbReference type="PANTHER" id="PTHR21310">
    <property type="entry name" value="AMINOGLYCOSIDE PHOSPHOTRANSFERASE-RELATED-RELATED"/>
    <property type="match status" value="1"/>
</dbReference>
<dbReference type="InterPro" id="IPR002575">
    <property type="entry name" value="Aminoglycoside_PTrfase"/>
</dbReference>
<dbReference type="Proteomes" id="UP000076580">
    <property type="component" value="Chromosome 01"/>
</dbReference>
<reference evidence="3 4" key="1">
    <citation type="journal article" date="2016" name="Sci. Rep.">
        <title>Insights into Adaptations to a Near-Obligate Nematode Endoparasitic Lifestyle from the Finished Genome of Drechmeria coniospora.</title>
        <authorList>
            <person name="Zhang L."/>
            <person name="Zhou Z."/>
            <person name="Guo Q."/>
            <person name="Fokkens L."/>
            <person name="Miskei M."/>
            <person name="Pocsi I."/>
            <person name="Zhang W."/>
            <person name="Chen M."/>
            <person name="Wang L."/>
            <person name="Sun Y."/>
            <person name="Donzelli B.G."/>
            <person name="Gibson D.M."/>
            <person name="Nelson D.R."/>
            <person name="Luo J.G."/>
            <person name="Rep M."/>
            <person name="Liu H."/>
            <person name="Yang S."/>
            <person name="Wang J."/>
            <person name="Krasnoff S.B."/>
            <person name="Xu Y."/>
            <person name="Molnar I."/>
            <person name="Lin M."/>
        </authorList>
    </citation>
    <scope>NUCLEOTIDE SEQUENCE [LARGE SCALE GENOMIC DNA]</scope>
    <source>
        <strain evidence="3 4">ARSEF 6962</strain>
    </source>
</reference>
<evidence type="ECO:0000313" key="4">
    <source>
        <dbReference type="Proteomes" id="UP000076580"/>
    </source>
</evidence>
<keyword evidence="1" id="KW-0472">Membrane</keyword>
<evidence type="ECO:0000259" key="2">
    <source>
        <dbReference type="Pfam" id="PF01636"/>
    </source>
</evidence>
<dbReference type="GO" id="GO:0016740">
    <property type="term" value="F:transferase activity"/>
    <property type="evidence" value="ECO:0007669"/>
    <property type="project" value="UniProtKB-KW"/>
</dbReference>
<evidence type="ECO:0000313" key="3">
    <source>
        <dbReference type="EMBL" id="KYK61367.1"/>
    </source>
</evidence>
<keyword evidence="1" id="KW-1133">Transmembrane helix</keyword>
<dbReference type="AlphaFoldDB" id="A0A151GW75"/>
<name>A0A151GW75_DRECN</name>
<gene>
    <name evidence="3" type="ORF">DCS_02509</name>
</gene>
<dbReference type="STRING" id="98403.A0A151GW75"/>
<dbReference type="SUPFAM" id="SSF56112">
    <property type="entry name" value="Protein kinase-like (PK-like)"/>
    <property type="match status" value="1"/>
</dbReference>
<keyword evidence="3" id="KW-0808">Transferase</keyword>